<dbReference type="InterPro" id="IPR002192">
    <property type="entry name" value="PPDK_AMP/ATP-bd"/>
</dbReference>
<dbReference type="PANTHER" id="PTHR43615">
    <property type="entry name" value="PHOSPHOENOLPYRUVATE SYNTHASE-RELATED"/>
    <property type="match status" value="1"/>
</dbReference>
<dbReference type="SUPFAM" id="SSF52009">
    <property type="entry name" value="Phosphohistidine domain"/>
    <property type="match status" value="1"/>
</dbReference>
<dbReference type="Gene3D" id="3.50.30.10">
    <property type="entry name" value="Phosphohistidine domain"/>
    <property type="match status" value="1"/>
</dbReference>
<dbReference type="InterPro" id="IPR051549">
    <property type="entry name" value="PEP_Utilizing_Enz"/>
</dbReference>
<dbReference type="STRING" id="83765.SAMN05660284_02308"/>
<dbReference type="InterPro" id="IPR008279">
    <property type="entry name" value="PEP-util_enz_mobile_dom"/>
</dbReference>
<accession>A0A1I5C216</accession>
<dbReference type="SUPFAM" id="SSF56059">
    <property type="entry name" value="Glutathione synthetase ATP-binding domain-like"/>
    <property type="match status" value="1"/>
</dbReference>
<dbReference type="AlphaFoldDB" id="A0A1I5C216"/>
<reference evidence="4" key="1">
    <citation type="submission" date="2016-10" db="EMBL/GenBank/DDBJ databases">
        <authorList>
            <person name="Varghese N."/>
            <person name="Submissions S."/>
        </authorList>
    </citation>
    <scope>NUCLEOTIDE SEQUENCE [LARGE SCALE GENOMIC DNA]</scope>
    <source>
        <strain evidence="4">DSM 6150</strain>
    </source>
</reference>
<proteinExistence type="predicted"/>
<keyword evidence="3" id="KW-0418">Kinase</keyword>
<dbReference type="InterPro" id="IPR036637">
    <property type="entry name" value="Phosphohistidine_dom_sf"/>
</dbReference>
<dbReference type="EMBL" id="FOVE01000018">
    <property type="protein sequence ID" value="SFN81063.1"/>
    <property type="molecule type" value="Genomic_DNA"/>
</dbReference>
<gene>
    <name evidence="3" type="ORF">SAMN05660284_02308</name>
</gene>
<dbReference type="PANTHER" id="PTHR43615:SF1">
    <property type="entry name" value="PPDK_N DOMAIN-CONTAINING PROTEIN"/>
    <property type="match status" value="1"/>
</dbReference>
<organism evidence="3 4">
    <name type="scientific">Formivibrio citricus</name>
    <dbReference type="NCBI Taxonomy" id="83765"/>
    <lineage>
        <taxon>Bacteria</taxon>
        <taxon>Pseudomonadati</taxon>
        <taxon>Pseudomonadota</taxon>
        <taxon>Betaproteobacteria</taxon>
        <taxon>Neisseriales</taxon>
        <taxon>Chitinibacteraceae</taxon>
        <taxon>Formivibrio</taxon>
    </lineage>
</organism>
<evidence type="ECO:0000259" key="1">
    <source>
        <dbReference type="Pfam" id="PF00391"/>
    </source>
</evidence>
<evidence type="ECO:0000259" key="2">
    <source>
        <dbReference type="Pfam" id="PF01326"/>
    </source>
</evidence>
<dbReference type="Pfam" id="PF00391">
    <property type="entry name" value="PEP-utilizers"/>
    <property type="match status" value="1"/>
</dbReference>
<dbReference type="GO" id="GO:0005524">
    <property type="term" value="F:ATP binding"/>
    <property type="evidence" value="ECO:0007669"/>
    <property type="project" value="InterPro"/>
</dbReference>
<dbReference type="Pfam" id="PF01326">
    <property type="entry name" value="PPDK_N"/>
    <property type="match status" value="1"/>
</dbReference>
<name>A0A1I5C216_9NEIS</name>
<dbReference type="GO" id="GO:0016301">
    <property type="term" value="F:kinase activity"/>
    <property type="evidence" value="ECO:0007669"/>
    <property type="project" value="UniProtKB-KW"/>
</dbReference>
<feature type="domain" description="Pyruvate phosphate dikinase AMP/ATP-binding" evidence="2">
    <location>
        <begin position="20"/>
        <end position="306"/>
    </location>
</feature>
<evidence type="ECO:0000313" key="3">
    <source>
        <dbReference type="EMBL" id="SFN81063.1"/>
    </source>
</evidence>
<dbReference type="Gene3D" id="3.30.1490.20">
    <property type="entry name" value="ATP-grasp fold, A domain"/>
    <property type="match status" value="1"/>
</dbReference>
<evidence type="ECO:0000313" key="4">
    <source>
        <dbReference type="Proteomes" id="UP000242869"/>
    </source>
</evidence>
<dbReference type="InterPro" id="IPR013815">
    <property type="entry name" value="ATP_grasp_subdomain_1"/>
</dbReference>
<keyword evidence="3" id="KW-0670">Pyruvate</keyword>
<dbReference type="Proteomes" id="UP000242869">
    <property type="component" value="Unassembled WGS sequence"/>
</dbReference>
<feature type="domain" description="PEP-utilising enzyme mobile" evidence="1">
    <location>
        <begin position="812"/>
        <end position="880"/>
    </location>
</feature>
<sequence length="892" mass="97842">MTTGKTCVLWPVQVQVDTPLGGKGRALAELMRAGLPIPDWFAVLPHSFKSCLSVEQAETLASVPTAETMRTVLAAFTFSDEVRDAIDQACALLGGANARFAVRSSAQEEDSAAHSFAGQLESFINVDAESVAEQVVAVWRSGFSERIVAYRRQAGLTALPDVPAVLVQRMVTGEVSGVAFSADPVSGRRGVVVVGALPGLGNALVSGEATGDTWRVGAGDTIIERAIAAKDIIQQADASDPAGFRRVSLPASQAREPCLEDAGILQVARLAMAAERHFGRPQDIEWTMDGERLYLLQSRPITGLEQLPDPDGRRAIWDNSNIIESYSGMTTPLTFSFARRAYEYVYREFCRLMGVPQSRIEERSDMFGCMLGLIRGRVYYNLFNWYRLVAILPGYRFNRRFMEQMMGVRESLGDELAAEVAKAEQGNRLVDALRLAGALLNLLLAYAGLGGRIQRFYLRLESALGHERPDLSRLRPDELVAYCRRLEQQLLTHWDAPIINDFATMIFYGVLRRLVSSWVGDTTGTLQNNLLCADQAMISAEPARLVRRMAEMAATEPGLVETLSEASGALPSVVAKYPEFARELDGYLARFGERCMEELKLESPTLHDDPSPLLRSIGQYALGIQAGRPTAAPDVETGLRQQAEAQVNAALAGHPLRRLVFNWVLAHTRLRVRTRENLRFERTRVFGRARMITVELGKRLAALGCLAQARDVFYLEWDELLGFVEGRATTADLAGLVAVRQREFDAHAQAAAPSERFETRGILYRGHSFSPEQQAAVLPEGDRCSGTGCCPGIVRGPVRVIRDPRQSTVKLGEIIVAERTDPGWVMVFPSASGLLVERGSLLSHSAIVARELGLPTIVAIPGVTRWLRDGDWVEMDGSRGTVVRIPAPEGGP</sequence>
<dbReference type="Gene3D" id="3.30.470.20">
    <property type="entry name" value="ATP-grasp fold, B domain"/>
    <property type="match status" value="1"/>
</dbReference>
<keyword evidence="4" id="KW-1185">Reference proteome</keyword>
<keyword evidence="3" id="KW-0808">Transferase</keyword>
<protein>
    <submittedName>
        <fullName evidence="3">Pyruvate, water dikinase</fullName>
    </submittedName>
</protein>